<dbReference type="Pfam" id="PF00590">
    <property type="entry name" value="TP_methylase"/>
    <property type="match status" value="1"/>
</dbReference>
<comment type="pathway">
    <text evidence="1">Cofactor biosynthesis; adenosylcobalamin biosynthesis.</text>
</comment>
<dbReference type="PANTHER" id="PTHR43182">
    <property type="entry name" value="COBALT-PRECORRIN-6B C(15)-METHYLTRANSFERASE (DECARBOXYLATING)"/>
    <property type="match status" value="1"/>
</dbReference>
<feature type="domain" description="Tetrapyrrole methylase" evidence="6">
    <location>
        <begin position="2"/>
        <end position="179"/>
    </location>
</feature>
<comment type="caution">
    <text evidence="7">The sequence shown here is derived from an EMBL/GenBank/DDBJ whole genome shotgun (WGS) entry which is preliminary data.</text>
</comment>
<dbReference type="NCBIfam" id="TIGR02467">
    <property type="entry name" value="CbiE"/>
    <property type="match status" value="1"/>
</dbReference>
<dbReference type="Proteomes" id="UP000779508">
    <property type="component" value="Unassembled WGS sequence"/>
</dbReference>
<dbReference type="EMBL" id="JAHLQK010000001">
    <property type="protein sequence ID" value="MBU5675509.1"/>
    <property type="molecule type" value="Genomic_DNA"/>
</dbReference>
<keyword evidence="4" id="KW-0808">Transferase</keyword>
<gene>
    <name evidence="7" type="primary">cbiE</name>
    <name evidence="7" type="ORF">KQI88_03660</name>
</gene>
<reference evidence="7 8" key="1">
    <citation type="submission" date="2021-06" db="EMBL/GenBank/DDBJ databases">
        <authorList>
            <person name="Sun Q."/>
            <person name="Li D."/>
        </authorList>
    </citation>
    <scope>NUCLEOTIDE SEQUENCE [LARGE SCALE GENOMIC DNA]</scope>
    <source>
        <strain evidence="7 8">MSJ-5</strain>
    </source>
</reference>
<dbReference type="PANTHER" id="PTHR43182:SF1">
    <property type="entry name" value="COBALT-PRECORRIN-7 C(5)-METHYLTRANSFERASE"/>
    <property type="match status" value="1"/>
</dbReference>
<keyword evidence="2" id="KW-0169">Cobalamin biosynthesis</keyword>
<evidence type="ECO:0000313" key="8">
    <source>
        <dbReference type="Proteomes" id="UP000779508"/>
    </source>
</evidence>
<evidence type="ECO:0000256" key="1">
    <source>
        <dbReference type="ARBA" id="ARBA00004953"/>
    </source>
</evidence>
<proteinExistence type="predicted"/>
<accession>A0ABS6FZM5</accession>
<dbReference type="InterPro" id="IPR012818">
    <property type="entry name" value="CbiE"/>
</dbReference>
<keyword evidence="3" id="KW-0489">Methyltransferase</keyword>
<keyword evidence="8" id="KW-1185">Reference proteome</keyword>
<protein>
    <submittedName>
        <fullName evidence="7">Precorrin-6y C5,15-methyltransferase (Decarboxylating) subunit CbiE</fullName>
    </submittedName>
</protein>
<sequence>MTIAGVGPGNPKYLTVEAKEAIEKAEYVLAFGRVSSSLKSIRDDFIQVNRVDDIIKHINIYNDLLLLASGDPNFYGIVDFLKKKGVLIKKVIPGISSFQYMMAKLEKSWQGANFLSLHGRDEGLEKVKKSYLTIILTDKENSPLVISRNLKMLGVKGTMYIGFNLSYDDEKIIKINIGEEVEDISPLSVVVIENEMD</sequence>
<evidence type="ECO:0000313" key="7">
    <source>
        <dbReference type="EMBL" id="MBU5675509.1"/>
    </source>
</evidence>
<name>A0ABS6FZM5_9FIRM</name>
<dbReference type="InterPro" id="IPR050714">
    <property type="entry name" value="Cobalamin_biosynth_MTase"/>
</dbReference>
<keyword evidence="5" id="KW-0949">S-adenosyl-L-methionine</keyword>
<evidence type="ECO:0000256" key="2">
    <source>
        <dbReference type="ARBA" id="ARBA00022573"/>
    </source>
</evidence>
<evidence type="ECO:0000256" key="4">
    <source>
        <dbReference type="ARBA" id="ARBA00022679"/>
    </source>
</evidence>
<dbReference type="CDD" id="cd11644">
    <property type="entry name" value="Precorrin-6Y-MT"/>
    <property type="match status" value="1"/>
</dbReference>
<organism evidence="7 8">
    <name type="scientific">Alkaliphilus flagellatus</name>
    <dbReference type="NCBI Taxonomy" id="2841507"/>
    <lineage>
        <taxon>Bacteria</taxon>
        <taxon>Bacillati</taxon>
        <taxon>Bacillota</taxon>
        <taxon>Clostridia</taxon>
        <taxon>Peptostreptococcales</taxon>
        <taxon>Natronincolaceae</taxon>
        <taxon>Alkaliphilus</taxon>
    </lineage>
</organism>
<dbReference type="InterPro" id="IPR000878">
    <property type="entry name" value="4pyrrol_Mease"/>
</dbReference>
<evidence type="ECO:0000259" key="6">
    <source>
        <dbReference type="Pfam" id="PF00590"/>
    </source>
</evidence>
<evidence type="ECO:0000256" key="5">
    <source>
        <dbReference type="ARBA" id="ARBA00022691"/>
    </source>
</evidence>
<evidence type="ECO:0000256" key="3">
    <source>
        <dbReference type="ARBA" id="ARBA00022603"/>
    </source>
</evidence>